<name>A0A8H7RV51_9FUNG</name>
<evidence type="ECO:0000313" key="1">
    <source>
        <dbReference type="EMBL" id="KAG2216403.1"/>
    </source>
</evidence>
<accession>A0A8H7RV51</accession>
<keyword evidence="2" id="KW-1185">Reference proteome</keyword>
<comment type="caution">
    <text evidence="1">The sequence shown here is derived from an EMBL/GenBank/DDBJ whole genome shotgun (WGS) entry which is preliminary data.</text>
</comment>
<reference evidence="1 2" key="1">
    <citation type="submission" date="2020-12" db="EMBL/GenBank/DDBJ databases">
        <title>Metabolic potential, ecology and presence of endohyphal bacteria is reflected in genomic diversity of Mucoromycotina.</title>
        <authorList>
            <person name="Muszewska A."/>
            <person name="Okrasinska A."/>
            <person name="Steczkiewicz K."/>
            <person name="Drgas O."/>
            <person name="Orlowska M."/>
            <person name="Perlinska-Lenart U."/>
            <person name="Aleksandrzak-Piekarczyk T."/>
            <person name="Szatraj K."/>
            <person name="Zielenkiewicz U."/>
            <person name="Pilsyk S."/>
            <person name="Malc E."/>
            <person name="Mieczkowski P."/>
            <person name="Kruszewska J.S."/>
            <person name="Biernat P."/>
            <person name="Pawlowska J."/>
        </authorList>
    </citation>
    <scope>NUCLEOTIDE SEQUENCE [LARGE SCALE GENOMIC DNA]</scope>
    <source>
        <strain evidence="1 2">CBS 142.35</strain>
    </source>
</reference>
<dbReference type="AlphaFoldDB" id="A0A8H7RV51"/>
<evidence type="ECO:0000313" key="2">
    <source>
        <dbReference type="Proteomes" id="UP000646827"/>
    </source>
</evidence>
<sequence length="127" mass="14754">MNENLPFRLDIRMILEAEKKTTVEAATAELDHLDSTMLQDCSYPYCTITKFAFPRTLKDIRMDGIDKGDGWIISIEEDLGDVLKECSRDTSDKVERITSGRKNNVKKFDIDQNGFQRWIVGWFVFRP</sequence>
<dbReference type="OrthoDB" id="2290147at2759"/>
<dbReference type="Proteomes" id="UP000646827">
    <property type="component" value="Unassembled WGS sequence"/>
</dbReference>
<dbReference type="EMBL" id="JAEPRB010000410">
    <property type="protein sequence ID" value="KAG2216403.1"/>
    <property type="molecule type" value="Genomic_DNA"/>
</dbReference>
<organism evidence="1 2">
    <name type="scientific">Circinella minor</name>
    <dbReference type="NCBI Taxonomy" id="1195481"/>
    <lineage>
        <taxon>Eukaryota</taxon>
        <taxon>Fungi</taxon>
        <taxon>Fungi incertae sedis</taxon>
        <taxon>Mucoromycota</taxon>
        <taxon>Mucoromycotina</taxon>
        <taxon>Mucoromycetes</taxon>
        <taxon>Mucorales</taxon>
        <taxon>Lichtheimiaceae</taxon>
        <taxon>Circinella</taxon>
    </lineage>
</organism>
<gene>
    <name evidence="1" type="ORF">INT45_013880</name>
</gene>
<proteinExistence type="predicted"/>
<protein>
    <submittedName>
        <fullName evidence="1">Uncharacterized protein</fullName>
    </submittedName>
</protein>